<dbReference type="Proteomes" id="UP000237295">
    <property type="component" value="Unassembled WGS sequence"/>
</dbReference>
<sequence>MVPRSFLWRTSETLFTFVGANLFAKALVRAIHLQRMYRPFREQCGSPPRSLLLELWCVGPFVSKLASTVMHSNQLAIISPSPPSALALRPGLASSGGTWIRPAAAVRGRCPG</sequence>
<gene>
    <name evidence="1" type="ORF">CXB42_12445</name>
</gene>
<protein>
    <submittedName>
        <fullName evidence="1">Uncharacterized protein</fullName>
    </submittedName>
</protein>
<dbReference type="EMBL" id="NBAQ01000006">
    <property type="protein sequence ID" value="POQ03491.1"/>
    <property type="molecule type" value="Genomic_DNA"/>
</dbReference>
<reference evidence="1 2" key="1">
    <citation type="submission" date="2017-03" db="EMBL/GenBank/DDBJ databases">
        <authorList>
            <person name="Hulin M.T."/>
        </authorList>
    </citation>
    <scope>NUCLEOTIDE SEQUENCE [LARGE SCALE GENOMIC DNA]</scope>
    <source>
        <strain evidence="1 2">5264</strain>
    </source>
</reference>
<proteinExistence type="predicted"/>
<evidence type="ECO:0000313" key="2">
    <source>
        <dbReference type="Proteomes" id="UP000237295"/>
    </source>
</evidence>
<organism evidence="1 2">
    <name type="scientific">Pseudomonas syringae pv. syringae</name>
    <dbReference type="NCBI Taxonomy" id="321"/>
    <lineage>
        <taxon>Bacteria</taxon>
        <taxon>Pseudomonadati</taxon>
        <taxon>Pseudomonadota</taxon>
        <taxon>Gammaproteobacteria</taxon>
        <taxon>Pseudomonadales</taxon>
        <taxon>Pseudomonadaceae</taxon>
        <taxon>Pseudomonas</taxon>
        <taxon>Pseudomonas syringae</taxon>
    </lineage>
</organism>
<evidence type="ECO:0000313" key="1">
    <source>
        <dbReference type="EMBL" id="POQ03491.1"/>
    </source>
</evidence>
<name>A0AAE5S7F7_PSESY</name>
<comment type="caution">
    <text evidence="1">The sequence shown here is derived from an EMBL/GenBank/DDBJ whole genome shotgun (WGS) entry which is preliminary data.</text>
</comment>
<accession>A0AAE5S7F7</accession>
<dbReference type="AlphaFoldDB" id="A0AAE5S7F7"/>